<protein>
    <submittedName>
        <fullName evidence="2">Uncharacterized protein</fullName>
    </submittedName>
</protein>
<reference evidence="2" key="1">
    <citation type="submission" date="2022-11" db="UniProtKB">
        <authorList>
            <consortium name="WormBaseParasite"/>
        </authorList>
    </citation>
    <scope>IDENTIFICATION</scope>
</reference>
<dbReference type="Proteomes" id="UP000887576">
    <property type="component" value="Unplaced"/>
</dbReference>
<accession>A0AC34QFF7</accession>
<name>A0AC34QFF7_9BILA</name>
<dbReference type="WBParaSite" id="JU765_v2.g15921.t1">
    <property type="protein sequence ID" value="JU765_v2.g15921.t1"/>
    <property type="gene ID" value="JU765_v2.g15921"/>
</dbReference>
<evidence type="ECO:0000313" key="2">
    <source>
        <dbReference type="WBParaSite" id="JU765_v2.g15921.t1"/>
    </source>
</evidence>
<organism evidence="1 2">
    <name type="scientific">Panagrolaimus sp. JU765</name>
    <dbReference type="NCBI Taxonomy" id="591449"/>
    <lineage>
        <taxon>Eukaryota</taxon>
        <taxon>Metazoa</taxon>
        <taxon>Ecdysozoa</taxon>
        <taxon>Nematoda</taxon>
        <taxon>Chromadorea</taxon>
        <taxon>Rhabditida</taxon>
        <taxon>Tylenchina</taxon>
        <taxon>Panagrolaimomorpha</taxon>
        <taxon>Panagrolaimoidea</taxon>
        <taxon>Panagrolaimidae</taxon>
        <taxon>Panagrolaimus</taxon>
    </lineage>
</organism>
<proteinExistence type="predicted"/>
<evidence type="ECO:0000313" key="1">
    <source>
        <dbReference type="Proteomes" id="UP000887576"/>
    </source>
</evidence>
<sequence>MATSNLIAAYCIKSPLLKLYDLALHHEKLKPMDASQYAEYPDMTVSMIIDRAKDVFEPFKNDRTKFKRIALIVSQDSPQAVGSICNHLTIASLADDLTVMTSNVAALSFALEEARHIMGDLKENDHFAIISMFINTFRIYHLVKKGKQYRVFDCVHYKRYEQLIEDFLEMAPNANFKRLITLTDKERSEVEGFIPGGYFIQFSSYEKMLLSGAIAKLRAHANDELELEDFGPFIVAHFKNKSGAPVSTEILMGPGALRMGGRFISPRNIKGFSITYGADVAFVGSTPYCRSNVLIPYQECDRVVININLCQYGLLFLKAEAQAATEAWDPLLDEKYRSLAEEHLYGIPRPKNLPPSEQNVPSTNEIVPDSVPLPAQGSGRNSPQSQNAVPQNFDETPFSTKPFETSSRLFDQEFNIQPPQQVSGTQRQPSLTAQTSQRQSSSRFMQSSNTQHQVSETQKQPVSAVQASQRQSSSRSMQSPIGQQAPETRNTVQASQRQTSSRFVRSSIGQQQVSETQKQPVPTIQAPPRQSSSRPFQNKIGQIFQQKIEVQGRTSSSQASQRQGSSTTVQSSDSRTFQQRYEPQRQRDSTNQTAQVESFSKLTIQDSTNQISTETSEAQQLVPNIELFLDTRIVAPKMVSSTPPEYLEFALEDDYVSLTHCKGNIRRPSLNINHKRFTPLCLAYVGEEILIGLCAEILKQRCPQNCFYDLPKIIGLQYNEIQHNPDWKFDLIPCDLKNSPVLYHHKHGDVDHTCPPIFVLSSILNDLTKNVADGKIRQACIKLSLSTYKETQIGAILAAAKMANLDIFDIQLTDDLS</sequence>